<proteinExistence type="inferred from homology"/>
<keyword evidence="4" id="KW-0378">Hydrolase</keyword>
<evidence type="ECO:0000313" key="6">
    <source>
        <dbReference type="EMBL" id="CAD8965125.1"/>
    </source>
</evidence>
<accession>A0A7S1H3I7</accession>
<dbReference type="InterPro" id="IPR000819">
    <property type="entry name" value="Peptidase_M17_C"/>
</dbReference>
<sequence>MPATLKFCTTLPVVGSLSERECLVVGHKHILTLHGAYEASKSGISPGGEVSKEFFTQAVKDLSPSQTTDAGDTVPLYLKQATVSCLPIRCSRTNCPSRPDALAHLVKPTIKRNKNCAIVVICPRTHVVASASAIARSCHLYDAKSTANTATYDVTVCFVLSDADGLLGGDQLSDVECSRLGVLADGVRFAARLVDAPTCEMDTAAMVAEAQCVVAGLGSKVRMSVVTGTDLEKGGFGGLWAVGKAAEKPPSLVTLEYDGPEDDVVALVGKGIVYDTGGLSIKSKDGMPTMKRDMGGAAAVLAAFQAAVKIGTRKKLRGVLCLAENAVSKEAYRPDDIIHMLSGKTVEVNNTDAEGRMVLGDGVHYAAATLRAHTVVNICTLTGAQKIAAGNKHAGIMCNDDTLEHACVSAGRACGDLCVPLLYCPELLMGEFKSEVADMKNSVKDRGNAQASCAGHFIESHLPKAFHGKWLHVDMAGPNDENERATGYGVCLFLQLFANPVVEGN</sequence>
<evidence type="ECO:0000256" key="4">
    <source>
        <dbReference type="ARBA" id="ARBA00022801"/>
    </source>
</evidence>
<dbReference type="AlphaFoldDB" id="A0A7S1H3I7"/>
<feature type="domain" description="Cytosol aminopeptidase" evidence="5">
    <location>
        <begin position="350"/>
        <end position="357"/>
    </location>
</feature>
<dbReference type="GO" id="GO:0030145">
    <property type="term" value="F:manganese ion binding"/>
    <property type="evidence" value="ECO:0007669"/>
    <property type="project" value="InterPro"/>
</dbReference>
<reference evidence="6" key="1">
    <citation type="submission" date="2021-01" db="EMBL/GenBank/DDBJ databases">
        <authorList>
            <person name="Corre E."/>
            <person name="Pelletier E."/>
            <person name="Niang G."/>
            <person name="Scheremetjew M."/>
            <person name="Finn R."/>
            <person name="Kale V."/>
            <person name="Holt S."/>
            <person name="Cochrane G."/>
            <person name="Meng A."/>
            <person name="Brown T."/>
            <person name="Cohen L."/>
        </authorList>
    </citation>
    <scope>NUCLEOTIDE SEQUENCE</scope>
    <source>
        <strain evidence="6">CCMP644</strain>
    </source>
</reference>
<keyword evidence="2" id="KW-0031">Aminopeptidase</keyword>
<gene>
    <name evidence="6" type="ORF">HAND00432_LOCUS17202</name>
</gene>
<organism evidence="6">
    <name type="scientific">Hemiselmis andersenii</name>
    <name type="common">Cryptophyte alga</name>
    <dbReference type="NCBI Taxonomy" id="464988"/>
    <lineage>
        <taxon>Eukaryota</taxon>
        <taxon>Cryptophyceae</taxon>
        <taxon>Cryptomonadales</taxon>
        <taxon>Hemiselmidaceae</taxon>
        <taxon>Hemiselmis</taxon>
    </lineage>
</organism>
<evidence type="ECO:0000256" key="1">
    <source>
        <dbReference type="ARBA" id="ARBA00009528"/>
    </source>
</evidence>
<dbReference type="GO" id="GO:0005737">
    <property type="term" value="C:cytoplasm"/>
    <property type="evidence" value="ECO:0007669"/>
    <property type="project" value="InterPro"/>
</dbReference>
<dbReference type="Pfam" id="PF00883">
    <property type="entry name" value="Peptidase_M17"/>
    <property type="match status" value="1"/>
</dbReference>
<dbReference type="SUPFAM" id="SSF53187">
    <property type="entry name" value="Zn-dependent exopeptidases"/>
    <property type="match status" value="1"/>
</dbReference>
<evidence type="ECO:0000259" key="5">
    <source>
        <dbReference type="PROSITE" id="PS00631"/>
    </source>
</evidence>
<name>A0A7S1H3I7_HEMAN</name>
<dbReference type="Gene3D" id="3.40.50.10590">
    <property type="entry name" value="Zn-dependent exopeptidases"/>
    <property type="match status" value="1"/>
</dbReference>
<evidence type="ECO:0000256" key="2">
    <source>
        <dbReference type="ARBA" id="ARBA00022438"/>
    </source>
</evidence>
<dbReference type="CDD" id="cd00433">
    <property type="entry name" value="Peptidase_M17"/>
    <property type="match status" value="1"/>
</dbReference>
<dbReference type="Pfam" id="PF18295">
    <property type="entry name" value="Pdase_M17_N2"/>
    <property type="match status" value="1"/>
</dbReference>
<dbReference type="Gene3D" id="3.40.630.10">
    <property type="entry name" value="Zn peptidases"/>
    <property type="match status" value="1"/>
</dbReference>
<dbReference type="PANTHER" id="PTHR11963:SF48">
    <property type="entry name" value="DIPEPTIDASE B, ISOFORM A"/>
    <property type="match status" value="1"/>
</dbReference>
<protein>
    <recommendedName>
        <fullName evidence="5">Cytosol aminopeptidase domain-containing protein</fullName>
    </recommendedName>
</protein>
<comment type="similarity">
    <text evidence="1">Belongs to the peptidase M17 family.</text>
</comment>
<dbReference type="InterPro" id="IPR011356">
    <property type="entry name" value="Leucine_aapep/pepB"/>
</dbReference>
<dbReference type="GO" id="GO:0006508">
    <property type="term" value="P:proteolysis"/>
    <property type="evidence" value="ECO:0007669"/>
    <property type="project" value="UniProtKB-KW"/>
</dbReference>
<dbReference type="InterPro" id="IPR041417">
    <property type="entry name" value="NPEPL1_N"/>
</dbReference>
<dbReference type="PROSITE" id="PS00631">
    <property type="entry name" value="CYTOSOL_AP"/>
    <property type="match status" value="1"/>
</dbReference>
<dbReference type="GO" id="GO:0070006">
    <property type="term" value="F:metalloaminopeptidase activity"/>
    <property type="evidence" value="ECO:0007669"/>
    <property type="project" value="InterPro"/>
</dbReference>
<dbReference type="PRINTS" id="PR00481">
    <property type="entry name" value="LAMNOPPTDASE"/>
</dbReference>
<dbReference type="EMBL" id="HBFX01028526">
    <property type="protein sequence ID" value="CAD8965125.1"/>
    <property type="molecule type" value="Transcribed_RNA"/>
</dbReference>
<evidence type="ECO:0000256" key="3">
    <source>
        <dbReference type="ARBA" id="ARBA00022670"/>
    </source>
</evidence>
<dbReference type="PANTHER" id="PTHR11963">
    <property type="entry name" value="LEUCINE AMINOPEPTIDASE-RELATED"/>
    <property type="match status" value="1"/>
</dbReference>
<keyword evidence="3" id="KW-0645">Protease</keyword>